<name>A0A2H3DF18_ARMGA</name>
<dbReference type="AlphaFoldDB" id="A0A2H3DF18"/>
<reference evidence="2" key="1">
    <citation type="journal article" date="2017" name="Nat. Ecol. Evol.">
        <title>Genome expansion and lineage-specific genetic innovations in the forest pathogenic fungi Armillaria.</title>
        <authorList>
            <person name="Sipos G."/>
            <person name="Prasanna A.N."/>
            <person name="Walter M.C."/>
            <person name="O'Connor E."/>
            <person name="Balint B."/>
            <person name="Krizsan K."/>
            <person name="Kiss B."/>
            <person name="Hess J."/>
            <person name="Varga T."/>
            <person name="Slot J."/>
            <person name="Riley R."/>
            <person name="Boka B."/>
            <person name="Rigling D."/>
            <person name="Barry K."/>
            <person name="Lee J."/>
            <person name="Mihaltcheva S."/>
            <person name="LaButti K."/>
            <person name="Lipzen A."/>
            <person name="Waldron R."/>
            <person name="Moloney N.M."/>
            <person name="Sperisen C."/>
            <person name="Kredics L."/>
            <person name="Vagvoelgyi C."/>
            <person name="Patrignani A."/>
            <person name="Fitzpatrick D."/>
            <person name="Nagy I."/>
            <person name="Doyle S."/>
            <person name="Anderson J.B."/>
            <person name="Grigoriev I.V."/>
            <person name="Gueldener U."/>
            <person name="Muensterkoetter M."/>
            <person name="Nagy L.G."/>
        </authorList>
    </citation>
    <scope>NUCLEOTIDE SEQUENCE [LARGE SCALE GENOMIC DNA]</scope>
    <source>
        <strain evidence="2">Ar21-2</strain>
    </source>
</reference>
<keyword evidence="2" id="KW-1185">Reference proteome</keyword>
<dbReference type="InParanoid" id="A0A2H3DF18"/>
<dbReference type="EMBL" id="KZ293655">
    <property type="protein sequence ID" value="PBK93821.1"/>
    <property type="molecule type" value="Genomic_DNA"/>
</dbReference>
<proteinExistence type="predicted"/>
<evidence type="ECO:0000313" key="1">
    <source>
        <dbReference type="EMBL" id="PBK93821.1"/>
    </source>
</evidence>
<protein>
    <submittedName>
        <fullName evidence="1">Uncharacterized protein</fullName>
    </submittedName>
</protein>
<accession>A0A2H3DF18</accession>
<gene>
    <name evidence="1" type="ORF">ARMGADRAFT_1029698</name>
</gene>
<organism evidence="1 2">
    <name type="scientific">Armillaria gallica</name>
    <name type="common">Bulbous honey fungus</name>
    <name type="synonym">Armillaria bulbosa</name>
    <dbReference type="NCBI Taxonomy" id="47427"/>
    <lineage>
        <taxon>Eukaryota</taxon>
        <taxon>Fungi</taxon>
        <taxon>Dikarya</taxon>
        <taxon>Basidiomycota</taxon>
        <taxon>Agaricomycotina</taxon>
        <taxon>Agaricomycetes</taxon>
        <taxon>Agaricomycetidae</taxon>
        <taxon>Agaricales</taxon>
        <taxon>Marasmiineae</taxon>
        <taxon>Physalacriaceae</taxon>
        <taxon>Armillaria</taxon>
    </lineage>
</organism>
<sequence>MDKVQTTESVCYGAAKSRMRRLWPTPELQQLPRTPYKKPASHCKAEVDQREDVTGDHQAATAGNTQRIWQGGEEIDLILGALCGQSFFTLKGEVFESEEGDTVSDSSWCNDSEATAVGSIGWSMRRERLKMSLLAQFQELVKRVHQLMNMGVDCRSAVDNAIMVTKWKYQASTFLNLPSACFIHGPAEFKLAPIDTSRAVNTNWKLHHDRQGV</sequence>
<dbReference type="Proteomes" id="UP000217790">
    <property type="component" value="Unassembled WGS sequence"/>
</dbReference>
<evidence type="ECO:0000313" key="2">
    <source>
        <dbReference type="Proteomes" id="UP000217790"/>
    </source>
</evidence>